<proteinExistence type="predicted"/>
<dbReference type="Proteomes" id="UP001187531">
    <property type="component" value="Unassembled WGS sequence"/>
</dbReference>
<dbReference type="PANTHER" id="PTHR12984">
    <property type="entry name" value="SCY1-RELATED S/T PROTEIN KINASE-LIKE"/>
    <property type="match status" value="1"/>
</dbReference>
<feature type="region of interest" description="Disordered" evidence="1">
    <location>
        <begin position="362"/>
        <end position="383"/>
    </location>
</feature>
<reference evidence="2" key="1">
    <citation type="submission" date="2023-07" db="EMBL/GenBank/DDBJ databases">
        <title>Chromosome-level genome assembly of Artemia franciscana.</title>
        <authorList>
            <person name="Jo E."/>
        </authorList>
    </citation>
    <scope>NUCLEOTIDE SEQUENCE</scope>
    <source>
        <tissue evidence="2">Whole body</tissue>
    </source>
</reference>
<feature type="non-terminal residue" evidence="2">
    <location>
        <position position="1"/>
    </location>
</feature>
<evidence type="ECO:0000313" key="3">
    <source>
        <dbReference type="Proteomes" id="UP001187531"/>
    </source>
</evidence>
<evidence type="ECO:0000256" key="1">
    <source>
        <dbReference type="SAM" id="MobiDB-lite"/>
    </source>
</evidence>
<dbReference type="EMBL" id="JAVRJZ010000010">
    <property type="protein sequence ID" value="KAK2717861.1"/>
    <property type="molecule type" value="Genomic_DNA"/>
</dbReference>
<feature type="compositionally biased region" description="Basic and acidic residues" evidence="1">
    <location>
        <begin position="364"/>
        <end position="376"/>
    </location>
</feature>
<dbReference type="InterPro" id="IPR051177">
    <property type="entry name" value="CIK-Related_Protein"/>
</dbReference>
<evidence type="ECO:0008006" key="4">
    <source>
        <dbReference type="Google" id="ProtNLM"/>
    </source>
</evidence>
<dbReference type="Gene3D" id="1.10.510.10">
    <property type="entry name" value="Transferase(Phosphotransferase) domain 1"/>
    <property type="match status" value="1"/>
</dbReference>
<organism evidence="2 3">
    <name type="scientific">Artemia franciscana</name>
    <name type="common">Brine shrimp</name>
    <name type="synonym">Artemia sanfranciscana</name>
    <dbReference type="NCBI Taxonomy" id="6661"/>
    <lineage>
        <taxon>Eukaryota</taxon>
        <taxon>Metazoa</taxon>
        <taxon>Ecdysozoa</taxon>
        <taxon>Arthropoda</taxon>
        <taxon>Crustacea</taxon>
        <taxon>Branchiopoda</taxon>
        <taxon>Anostraca</taxon>
        <taxon>Artemiidae</taxon>
        <taxon>Artemia</taxon>
    </lineage>
</organism>
<sequence length="622" mass="70165">FLKSLRHPNILRYIGSRSEDAGLAILVENCTVLDFTTVTDQEICHGLHSLFSVVQFLHKEVHLCGFSTKHVFVTSSGMWKLGLFHNAKEISQQEDIINDLRGLAEFGIEALKFCNLPNTNEFLEYLLDAVENGLFNISEVKKHIFFHDPFLETLTFLDNFLIRLPSERKAFFKKLEEKLKCIPEEMIARHLGQKLLRRHVVLDENAQSSILPKLLTPKLLNSSEEGNDDNFEQGILSLDLFKKYIIPEIVKVFHVREVEIRLIFLRQFHRFFEYIEITTLIQEVLPEIMLGIRDTHNDLVSETLKVLSLLVSRFGGESVLGGKRLKIFADGRPKILSANIDASLVSIVNTSSGSKTAPLFYDNKGNKDESLPERIPPEGGEDLEISQPLCEKEIPGEPQTFHIDSDLTLGKSESSLWDSDSDSLKGFSNNDVDTSENVLNVEKTQKKMDNPKDIIRNISVDFVETDEKVRAKKDEDLSNKFESAKTVDKTLEGKTKAIKGMVLRSNLKKPTSEATTKDYLEGRSKSISSSKSLNNASYSVKKDMDKDKKIIGLEFDIMAVEIVPEKVEDVSDDIFEEVFGSTSAKKSQKVISVKPVVSALLPGLDASEIIEEPGIGWDEPEW</sequence>
<gene>
    <name evidence="2" type="ORF">QYM36_006609</name>
</gene>
<evidence type="ECO:0000313" key="2">
    <source>
        <dbReference type="EMBL" id="KAK2717861.1"/>
    </source>
</evidence>
<dbReference type="PANTHER" id="PTHR12984:SF15">
    <property type="entry name" value="PROTEIN-ASSOCIATING WITH THE CARBOXYL-TERMINAL DOMAIN OF EZRIN"/>
    <property type="match status" value="1"/>
</dbReference>
<dbReference type="AlphaFoldDB" id="A0AA88I0P9"/>
<keyword evidence="3" id="KW-1185">Reference proteome</keyword>
<comment type="caution">
    <text evidence="2">The sequence shown here is derived from an EMBL/GenBank/DDBJ whole genome shotgun (WGS) entry which is preliminary data.</text>
</comment>
<name>A0AA88I0P9_ARTSF</name>
<accession>A0AA88I0P9</accession>
<dbReference type="SUPFAM" id="SSF48371">
    <property type="entry name" value="ARM repeat"/>
    <property type="match status" value="1"/>
</dbReference>
<dbReference type="InterPro" id="IPR016024">
    <property type="entry name" value="ARM-type_fold"/>
</dbReference>
<dbReference type="InterPro" id="IPR011989">
    <property type="entry name" value="ARM-like"/>
</dbReference>
<protein>
    <recommendedName>
        <fullName evidence="4">Protein kinase domain-containing protein</fullName>
    </recommendedName>
</protein>
<dbReference type="SUPFAM" id="SSF56112">
    <property type="entry name" value="Protein kinase-like (PK-like)"/>
    <property type="match status" value="1"/>
</dbReference>
<dbReference type="Gene3D" id="1.25.10.10">
    <property type="entry name" value="Leucine-rich Repeat Variant"/>
    <property type="match status" value="1"/>
</dbReference>
<dbReference type="InterPro" id="IPR011009">
    <property type="entry name" value="Kinase-like_dom_sf"/>
</dbReference>